<dbReference type="EMBL" id="GL882880">
    <property type="protein sequence ID" value="EGF82689.1"/>
    <property type="molecule type" value="Genomic_DNA"/>
</dbReference>
<name>F4NXI6_BATDJ</name>
<evidence type="ECO:0000313" key="3">
    <source>
        <dbReference type="Proteomes" id="UP000007241"/>
    </source>
</evidence>
<feature type="region of interest" description="Disordered" evidence="1">
    <location>
        <begin position="163"/>
        <end position="183"/>
    </location>
</feature>
<dbReference type="RefSeq" id="XP_006676621.1">
    <property type="nucleotide sequence ID" value="XM_006676558.1"/>
</dbReference>
<dbReference type="HOGENOM" id="CLU_345444_0_0_1"/>
<feature type="region of interest" description="Disordered" evidence="1">
    <location>
        <begin position="341"/>
        <end position="381"/>
    </location>
</feature>
<dbReference type="GeneID" id="18238036"/>
<evidence type="ECO:0000313" key="2">
    <source>
        <dbReference type="EMBL" id="EGF82689.1"/>
    </source>
</evidence>
<protein>
    <recommendedName>
        <fullName evidence="4">Arrestin C-terminal-like domain-containing protein</fullName>
    </recommendedName>
</protein>
<accession>F4NXI6</accession>
<reference evidence="2 3" key="1">
    <citation type="submission" date="2009-12" db="EMBL/GenBank/DDBJ databases">
        <title>The draft genome of Batrachochytrium dendrobatidis.</title>
        <authorList>
            <consortium name="US DOE Joint Genome Institute (JGI-PGF)"/>
            <person name="Kuo A."/>
            <person name="Salamov A."/>
            <person name="Schmutz J."/>
            <person name="Lucas S."/>
            <person name="Pitluck S."/>
            <person name="Rosenblum E."/>
            <person name="Stajich J."/>
            <person name="Eisen M."/>
            <person name="Grigoriev I.V."/>
        </authorList>
    </citation>
    <scope>NUCLEOTIDE SEQUENCE [LARGE SCALE GENOMIC DNA]</scope>
    <source>
        <strain evidence="3">JAM81 / FGSC 10211</strain>
    </source>
</reference>
<feature type="compositionally biased region" description="Low complexity" evidence="1">
    <location>
        <begin position="359"/>
        <end position="380"/>
    </location>
</feature>
<sequence>MAPSTSLQFLELPGSNGYIHGLYGLEACTVRGLIRIQHPIQKPLYIKRLKLTLKGLLWTRFLDTVVSFDMVRREKVLFEICVDVLQDAEIDKNEINILSGILDVPFEIAWPLHDPVTNGHGPSHQLLPPSCTVFGQSGSLHHYQSNVEYTLTATLVESAVPLSSTKSGNSLNSSTADLDTADGSSGHRSGFSASLGAAAATFGLGSLFAPPVRTCILPISPFVVYDARMLPIIMHPDPRRWRSSPGMVPIEYDIEVGPIALGPNDPIRFAYRMIVDSESARLGVRVKKVTFILKETHIVGEDRCCIMDDQQQYYHIHQPPARVKGVTELLRWEHTEYNPISQSDSVATGKPESGYLRDSTTAGSASGLRASSSSGPRLSSYQNSSLSRQVSFQQNTAAFELLPLRESQKSVEVMSRPGTRGGAGDGLYVENETTLYIPSLGGFTATTAKPVIPSENYICQKLNPREAILQVRHSVHVTIDFIEAERISIESGVYLLSVGHEECAYVLDNHPEILPTLDYDKIVGIETWVPEYSAQDQVFMDSCSSLLHSQQHDSDSYSSHSFHPVVPERSHSIDTTHSLLPHRQSDAQSIISDDMYSTDTDLYGDSNPSRNMIPDSPTPRYEDIMRAPISTQSSVTTTKLDNNDTSHNYLDNNSNNISVSHDRLYQPYSTESLPSIPLNSAACISHSPDSTTSNSDRSPMTVLKSTSLANSNEDQNAIRDPLTWFASEPPSIMPLEEALSEAMQDLLDTRVQLSTGRSRVGRYSVHLHGNTSNYRDRDTRSDSLLSYGSNCYYGGSNQLSHGDSHIGETNEDTSQYLS</sequence>
<feature type="region of interest" description="Disordered" evidence="1">
    <location>
        <begin position="602"/>
        <end position="621"/>
    </location>
</feature>
<dbReference type="AlphaFoldDB" id="F4NXI6"/>
<feature type="compositionally biased region" description="Low complexity" evidence="1">
    <location>
        <begin position="163"/>
        <end position="175"/>
    </location>
</feature>
<feature type="region of interest" description="Disordered" evidence="1">
    <location>
        <begin position="635"/>
        <end position="657"/>
    </location>
</feature>
<gene>
    <name evidence="2" type="ORF">BATDEDRAFT_22773</name>
</gene>
<proteinExistence type="predicted"/>
<dbReference type="OrthoDB" id="2111746at2759"/>
<keyword evidence="3" id="KW-1185">Reference proteome</keyword>
<evidence type="ECO:0000256" key="1">
    <source>
        <dbReference type="SAM" id="MobiDB-lite"/>
    </source>
</evidence>
<feature type="region of interest" description="Disordered" evidence="1">
    <location>
        <begin position="798"/>
        <end position="818"/>
    </location>
</feature>
<organism evidence="2 3">
    <name type="scientific">Batrachochytrium dendrobatidis (strain JAM81 / FGSC 10211)</name>
    <name type="common">Frog chytrid fungus</name>
    <dbReference type="NCBI Taxonomy" id="684364"/>
    <lineage>
        <taxon>Eukaryota</taxon>
        <taxon>Fungi</taxon>
        <taxon>Fungi incertae sedis</taxon>
        <taxon>Chytridiomycota</taxon>
        <taxon>Chytridiomycota incertae sedis</taxon>
        <taxon>Chytridiomycetes</taxon>
        <taxon>Rhizophydiales</taxon>
        <taxon>Rhizophydiales incertae sedis</taxon>
        <taxon>Batrachochytrium</taxon>
    </lineage>
</organism>
<dbReference type="Proteomes" id="UP000007241">
    <property type="component" value="Unassembled WGS sequence"/>
</dbReference>
<dbReference type="InParanoid" id="F4NXI6"/>
<evidence type="ECO:0008006" key="4">
    <source>
        <dbReference type="Google" id="ProtNLM"/>
    </source>
</evidence>